<evidence type="ECO:0000313" key="1">
    <source>
        <dbReference type="EMBL" id="ARE88622.1"/>
    </source>
</evidence>
<reference evidence="1 2" key="1">
    <citation type="submission" date="2017-03" db="EMBL/GenBank/DDBJ databases">
        <title>Complete sequence of Clostridium formicaceticum DSM 92.</title>
        <authorList>
            <person name="Poehlein A."/>
            <person name="Karl M."/>
            <person name="Bengelsdorf F.R."/>
            <person name="Duerre P."/>
            <person name="Daniel R."/>
        </authorList>
    </citation>
    <scope>NUCLEOTIDE SEQUENCE [LARGE SCALE GENOMIC DNA]</scope>
    <source>
        <strain evidence="1 2">DSM 92</strain>
    </source>
</reference>
<dbReference type="RefSeq" id="WP_236904970.1">
    <property type="nucleotide sequence ID" value="NZ_CP017603.1"/>
</dbReference>
<accession>A0AAC9RN18</accession>
<dbReference type="InterPro" id="IPR036286">
    <property type="entry name" value="LexA/Signal_pep-like_sf"/>
</dbReference>
<dbReference type="Proteomes" id="UP000192478">
    <property type="component" value="Chromosome"/>
</dbReference>
<protein>
    <recommendedName>
        <fullName evidence="3">Peptidase S24/S26A/S26B/S26C domain-containing protein</fullName>
    </recommendedName>
</protein>
<organism evidence="1 2">
    <name type="scientific">Clostridium formicaceticum</name>
    <dbReference type="NCBI Taxonomy" id="1497"/>
    <lineage>
        <taxon>Bacteria</taxon>
        <taxon>Bacillati</taxon>
        <taxon>Bacillota</taxon>
        <taxon>Clostridia</taxon>
        <taxon>Eubacteriales</taxon>
        <taxon>Clostridiaceae</taxon>
        <taxon>Clostridium</taxon>
    </lineage>
</organism>
<sequence>MNKRVPLAELFPLMTEVMEKGGEVIFTVTGNSMAPMLHHRRDKVCIVKPQEKPLKKYDVPLFLRKDGKYILHRIVAVKEEGYVVIGDNQWVKEYPVSFYQVMGVVKGFWREGKYISCDDFWYRVYCRLWVFGYPIRRIYLRAKQLCVKAERFLGDKKNEG</sequence>
<dbReference type="EMBL" id="CP020559">
    <property type="protein sequence ID" value="ARE88622.1"/>
    <property type="molecule type" value="Genomic_DNA"/>
</dbReference>
<dbReference type="SUPFAM" id="SSF51306">
    <property type="entry name" value="LexA/Signal peptidase"/>
    <property type="match status" value="1"/>
</dbReference>
<dbReference type="CDD" id="cd06462">
    <property type="entry name" value="Peptidase_S24_S26"/>
    <property type="match status" value="1"/>
</dbReference>
<gene>
    <name evidence="1" type="ORF">CLFO_30280</name>
</gene>
<evidence type="ECO:0000313" key="2">
    <source>
        <dbReference type="Proteomes" id="UP000192478"/>
    </source>
</evidence>
<dbReference type="AlphaFoldDB" id="A0AAC9RN18"/>
<proteinExistence type="predicted"/>
<name>A0AAC9RN18_9CLOT</name>
<evidence type="ECO:0008006" key="3">
    <source>
        <dbReference type="Google" id="ProtNLM"/>
    </source>
</evidence>
<dbReference type="Gene3D" id="2.10.109.10">
    <property type="entry name" value="Umud Fragment, subunit A"/>
    <property type="match status" value="1"/>
</dbReference>